<gene>
    <name evidence="2" type="ORF">GGR21_000273</name>
</gene>
<organism evidence="2 3">
    <name type="scientific">Dysgonomonas hofstadii</name>
    <dbReference type="NCBI Taxonomy" id="637886"/>
    <lineage>
        <taxon>Bacteria</taxon>
        <taxon>Pseudomonadati</taxon>
        <taxon>Bacteroidota</taxon>
        <taxon>Bacteroidia</taxon>
        <taxon>Bacteroidales</taxon>
        <taxon>Dysgonomonadaceae</taxon>
        <taxon>Dysgonomonas</taxon>
    </lineage>
</organism>
<evidence type="ECO:0000313" key="3">
    <source>
        <dbReference type="Proteomes" id="UP000555103"/>
    </source>
</evidence>
<protein>
    <recommendedName>
        <fullName evidence="1">Linalool dehydratase/isomerase domain-containing protein</fullName>
    </recommendedName>
</protein>
<proteinExistence type="predicted"/>
<dbReference type="RefSeq" id="WP_246347956.1">
    <property type="nucleotide sequence ID" value="NZ_JACIEP010000001.1"/>
</dbReference>
<dbReference type="EMBL" id="JACIEP010000001">
    <property type="protein sequence ID" value="MBB4034388.1"/>
    <property type="molecule type" value="Genomic_DNA"/>
</dbReference>
<name>A0A840CK36_9BACT</name>
<dbReference type="InterPro" id="IPR041411">
    <property type="entry name" value="Ldi"/>
</dbReference>
<sequence>MKLRNKIFLGLLFLFVIWLVAIQFQTYTYPDAEEIDKRLNYLERVVYQPLDPDGEIYQIGYESHEFMLFSYAYSAYALTNIAVKDSTYKERAIPLIRECIAKSLTRKIYSAYGVDESLAQQDSVASFSVLYLGHLNLMMGCYRLLSGDNAFNDLNDKITRYLAGRYENTPFMNLESYPDAIWIPDNTVALASLKLHDANTGSGYGDICKRWIEYAKVHYIESKTGVLYSTVAAKSGEALEEPRGSMLGWSIMFIYQFDNEFAIELYNNYKKYFSFNLLAFRLFKERSNSFEISLGDIDSGPLFFGYSIPANEFALGGAVISGDVKTARQIERLIEFGASEKEENNELKYKIRFIDMNINPMAEALVLNSLTLTRWVEE</sequence>
<dbReference type="AlphaFoldDB" id="A0A840CK36"/>
<accession>A0A840CK36</accession>
<reference evidence="2 3" key="1">
    <citation type="submission" date="2020-08" db="EMBL/GenBank/DDBJ databases">
        <title>Genomic Encyclopedia of Type Strains, Phase IV (KMG-IV): sequencing the most valuable type-strain genomes for metagenomic binning, comparative biology and taxonomic classification.</title>
        <authorList>
            <person name="Goeker M."/>
        </authorList>
    </citation>
    <scope>NUCLEOTIDE SEQUENCE [LARGE SCALE GENOMIC DNA]</scope>
    <source>
        <strain evidence="2 3">DSM 104969</strain>
    </source>
</reference>
<evidence type="ECO:0000259" key="1">
    <source>
        <dbReference type="Pfam" id="PF18566"/>
    </source>
</evidence>
<feature type="domain" description="Linalool dehydratase/isomerase" evidence="1">
    <location>
        <begin position="121"/>
        <end position="273"/>
    </location>
</feature>
<dbReference type="Proteomes" id="UP000555103">
    <property type="component" value="Unassembled WGS sequence"/>
</dbReference>
<keyword evidence="3" id="KW-1185">Reference proteome</keyword>
<dbReference type="Pfam" id="PF18566">
    <property type="entry name" value="Ldi"/>
    <property type="match status" value="1"/>
</dbReference>
<comment type="caution">
    <text evidence="2">The sequence shown here is derived from an EMBL/GenBank/DDBJ whole genome shotgun (WGS) entry which is preliminary data.</text>
</comment>
<evidence type="ECO:0000313" key="2">
    <source>
        <dbReference type="EMBL" id="MBB4034388.1"/>
    </source>
</evidence>